<accession>A0A3P5ZEJ0</accession>
<dbReference type="EMBL" id="LR031570">
    <property type="protein sequence ID" value="VDC71201.1"/>
    <property type="molecule type" value="Genomic_DNA"/>
</dbReference>
<feature type="compositionally biased region" description="Polar residues" evidence="1">
    <location>
        <begin position="82"/>
        <end position="92"/>
    </location>
</feature>
<evidence type="ECO:0000256" key="1">
    <source>
        <dbReference type="SAM" id="MobiDB-lite"/>
    </source>
</evidence>
<evidence type="ECO:0000259" key="2">
    <source>
        <dbReference type="Pfam" id="PF14111"/>
    </source>
</evidence>
<dbReference type="InterPro" id="IPR025558">
    <property type="entry name" value="DUF4283"/>
</dbReference>
<evidence type="ECO:0000313" key="3">
    <source>
        <dbReference type="EMBL" id="VDC71201.1"/>
    </source>
</evidence>
<proteinExistence type="predicted"/>
<name>A0A3P5ZEJ0_BRACM</name>
<feature type="region of interest" description="Disordered" evidence="1">
    <location>
        <begin position="1"/>
        <end position="92"/>
    </location>
</feature>
<dbReference type="PANTHER" id="PTHR31286">
    <property type="entry name" value="GLYCINE-RICH CELL WALL STRUCTURAL PROTEIN 1.8-LIKE"/>
    <property type="match status" value="1"/>
</dbReference>
<reference evidence="3" key="1">
    <citation type="submission" date="2018-11" db="EMBL/GenBank/DDBJ databases">
        <authorList>
            <consortium name="Genoscope - CEA"/>
            <person name="William W."/>
        </authorList>
    </citation>
    <scope>NUCLEOTIDE SEQUENCE</scope>
</reference>
<dbReference type="AlphaFoldDB" id="A0A3P5ZEJ0"/>
<dbReference type="PANTHER" id="PTHR31286:SF148">
    <property type="entry name" value="DUF4283 DOMAIN-CONTAINING PROTEIN"/>
    <property type="match status" value="1"/>
</dbReference>
<gene>
    <name evidence="3" type="ORF">BRAA05T20915Z</name>
</gene>
<feature type="domain" description="DUF4283" evidence="2">
    <location>
        <begin position="122"/>
        <end position="207"/>
    </location>
</feature>
<feature type="region of interest" description="Disordered" evidence="1">
    <location>
        <begin position="522"/>
        <end position="541"/>
    </location>
</feature>
<dbReference type="Pfam" id="PF14111">
    <property type="entry name" value="DUF4283"/>
    <property type="match status" value="1"/>
</dbReference>
<dbReference type="InterPro" id="IPR040256">
    <property type="entry name" value="At4g02000-like"/>
</dbReference>
<sequence length="684" mass="75551">MAILTDGDSEGENPSGGAGGGGSASTGTKEGDLLRVSLMDSEAREVQGGTSNIVKAGTQGENEGGRTGATVGSPISIKDGASKTNSPWLKNSQAGPSVPVIEVVGGVASMQIPEDIFDESELLWKSFVVGYFIGDAPHIGSVHATVNRIWSTPKDGSKIDVQFIEKNTVLFRIDNSQMRTRVLQRKYWHIANVPLVVNVWSPESALNPPDLTSMPLWVDLCGVPNDLYSHKGLKCLTRAVGRFVKLHPNTERCIRLDVARVLTEVNLHEPLVEKITFKDKEGVEREIGVNFPWLPPRCTVCRKWGHKAQDCTGKEVKLLKKPEEEEKGTQVEILADVEKDVGLNDRALSDLLQDLEAITPRPAICASSNDLETDINHKTLDEQHLQAREKAQGIQLIEPTTEAFHTNDTCGWENAHGGRKGTEIGGNQSHQEVLQNQRADGKGIAVSPSRFSPLQDIVEDEEEEEEEEEILKEVEDGEIVDSKAAGKKVQRTQAVSSRRSVAVGKQARGKVARSKDLLRSTSAADRTLGRKSHQRRFSSSGGRWFSLPPGAVPSQFRNDESYFLLNGVLTEIFSGVSGWRHLPWDLSSRFLVFIENTLLEKITRSISKSIREKTLLALMPFVQKLTLSLDGDWRDNLMQVRLSCNCKPESPLKLACISVVRDLIIPVSKIYFMMWLISLSTHFD</sequence>
<feature type="compositionally biased region" description="Gly residues" evidence="1">
    <location>
        <begin position="14"/>
        <end position="24"/>
    </location>
</feature>
<organism evidence="3">
    <name type="scientific">Brassica campestris</name>
    <name type="common">Field mustard</name>
    <dbReference type="NCBI Taxonomy" id="3711"/>
    <lineage>
        <taxon>Eukaryota</taxon>
        <taxon>Viridiplantae</taxon>
        <taxon>Streptophyta</taxon>
        <taxon>Embryophyta</taxon>
        <taxon>Tracheophyta</taxon>
        <taxon>Spermatophyta</taxon>
        <taxon>Magnoliopsida</taxon>
        <taxon>eudicotyledons</taxon>
        <taxon>Gunneridae</taxon>
        <taxon>Pentapetalae</taxon>
        <taxon>rosids</taxon>
        <taxon>malvids</taxon>
        <taxon>Brassicales</taxon>
        <taxon>Brassicaceae</taxon>
        <taxon>Brassiceae</taxon>
        <taxon>Brassica</taxon>
    </lineage>
</organism>
<protein>
    <recommendedName>
        <fullName evidence="2">DUF4283 domain-containing protein</fullName>
    </recommendedName>
</protein>